<evidence type="ECO:0000256" key="2">
    <source>
        <dbReference type="ARBA" id="ARBA00005466"/>
    </source>
</evidence>
<dbReference type="InterPro" id="IPR016164">
    <property type="entry name" value="FAD-linked_Oxase-like_C"/>
</dbReference>
<dbReference type="EnsemblPlants" id="MELO3C004626.2.1">
    <property type="protein sequence ID" value="MELO3C004626.2.1"/>
    <property type="gene ID" value="MELO3C004626.2"/>
</dbReference>
<dbReference type="SMR" id="A0A1S3C9Z6"/>
<evidence type="ECO:0000313" key="11">
    <source>
        <dbReference type="RefSeq" id="XP_008459369.1"/>
    </source>
</evidence>
<dbReference type="InterPro" id="IPR016170">
    <property type="entry name" value="Cytok_DH_C_sf"/>
</dbReference>
<evidence type="ECO:0000256" key="5">
    <source>
        <dbReference type="ARBA" id="ARBA00022827"/>
    </source>
</evidence>
<comment type="catalytic activity">
    <reaction evidence="7">
        <text>N(6)-dimethylallyladenine + A + H2O = 3-methyl-2-butenal + adenine + AH2</text>
        <dbReference type="Rhea" id="RHEA:13625"/>
        <dbReference type="ChEBI" id="CHEBI:13193"/>
        <dbReference type="ChEBI" id="CHEBI:15377"/>
        <dbReference type="ChEBI" id="CHEBI:15825"/>
        <dbReference type="ChEBI" id="CHEBI:16708"/>
        <dbReference type="ChEBI" id="CHEBI:17499"/>
        <dbReference type="ChEBI" id="CHEBI:17660"/>
        <dbReference type="EC" id="1.5.99.12"/>
    </reaction>
</comment>
<dbReference type="RefSeq" id="XP_008459369.1">
    <property type="nucleotide sequence ID" value="XM_008461147.2"/>
</dbReference>
<dbReference type="InParanoid" id="A0A1S3C9Z6"/>
<dbReference type="AlphaFoldDB" id="A0A1S3C9Z6"/>
<keyword evidence="5" id="KW-0274">FAD</keyword>
<keyword evidence="4" id="KW-0285">Flavoprotein</keyword>
<dbReference type="EC" id="1.5.99.12" evidence="3"/>
<dbReference type="Gene3D" id="3.40.462.10">
    <property type="entry name" value="FAD-linked oxidases, C-terminal domain"/>
    <property type="match status" value="1"/>
</dbReference>
<dbReference type="Gene3D" id="3.30.465.10">
    <property type="match status" value="1"/>
</dbReference>
<gene>
    <name evidence="11" type="primary">LOC103498521</name>
    <name evidence="9" type="synonym">103498521</name>
</gene>
<evidence type="ECO:0000256" key="7">
    <source>
        <dbReference type="ARBA" id="ARBA00048224"/>
    </source>
</evidence>
<dbReference type="KEGG" id="cmo:103498521"/>
<dbReference type="InterPro" id="IPR016167">
    <property type="entry name" value="FAD-bd_PCMH_sub1"/>
</dbReference>
<evidence type="ECO:0000259" key="8">
    <source>
        <dbReference type="PROSITE" id="PS51387"/>
    </source>
</evidence>
<dbReference type="InterPro" id="IPR016169">
    <property type="entry name" value="FAD-bd_PCMH_sub2"/>
</dbReference>
<dbReference type="Pfam" id="PF09265">
    <property type="entry name" value="Cytokin-bind"/>
    <property type="match status" value="1"/>
</dbReference>
<comment type="similarity">
    <text evidence="2">Belongs to the oxygen-dependent FAD-linked oxidoreductase family.</text>
</comment>
<evidence type="ECO:0000256" key="3">
    <source>
        <dbReference type="ARBA" id="ARBA00011928"/>
    </source>
</evidence>
<reference evidence="9" key="1">
    <citation type="submission" date="2023-03" db="UniProtKB">
        <authorList>
            <consortium name="EnsemblPlants"/>
        </authorList>
    </citation>
    <scope>IDENTIFICATION</scope>
</reference>
<dbReference type="PROSITE" id="PS51387">
    <property type="entry name" value="FAD_PCMH"/>
    <property type="match status" value="1"/>
</dbReference>
<dbReference type="eggNOG" id="KOG1231">
    <property type="taxonomic scope" value="Eukaryota"/>
</dbReference>
<dbReference type="InterPro" id="IPR015345">
    <property type="entry name" value="Cytokinin_DH_FAD/cytokin-bd"/>
</dbReference>
<evidence type="ECO:0000313" key="9">
    <source>
        <dbReference type="EnsemblPlants" id="MELO3C004626.2.1"/>
    </source>
</evidence>
<reference evidence="11" key="2">
    <citation type="submission" date="2025-04" db="UniProtKB">
        <authorList>
            <consortium name="RefSeq"/>
        </authorList>
    </citation>
    <scope>IDENTIFICATION</scope>
</reference>
<keyword evidence="10" id="KW-1185">Reference proteome</keyword>
<dbReference type="InterPro" id="IPR036318">
    <property type="entry name" value="FAD-bd_PCMH-like_sf"/>
</dbReference>
<dbReference type="InterPro" id="IPR016166">
    <property type="entry name" value="FAD-bd_PCMH"/>
</dbReference>
<evidence type="ECO:0000313" key="10">
    <source>
        <dbReference type="Proteomes" id="UP001652600"/>
    </source>
</evidence>
<dbReference type="Proteomes" id="UP001652600">
    <property type="component" value="Chromosome 5"/>
</dbReference>
<dbReference type="PANTHER" id="PTHR13878:SF127">
    <property type="entry name" value="CYTOKININ DEHYDROGENASE 3"/>
    <property type="match status" value="1"/>
</dbReference>
<organism evidence="10 11">
    <name type="scientific">Cucumis melo</name>
    <name type="common">Muskmelon</name>
    <dbReference type="NCBI Taxonomy" id="3656"/>
    <lineage>
        <taxon>Eukaryota</taxon>
        <taxon>Viridiplantae</taxon>
        <taxon>Streptophyta</taxon>
        <taxon>Embryophyta</taxon>
        <taxon>Tracheophyta</taxon>
        <taxon>Spermatophyta</taxon>
        <taxon>Magnoliopsida</taxon>
        <taxon>eudicotyledons</taxon>
        <taxon>Gunneridae</taxon>
        <taxon>Pentapetalae</taxon>
        <taxon>rosids</taxon>
        <taxon>fabids</taxon>
        <taxon>Cucurbitales</taxon>
        <taxon>Cucurbitaceae</taxon>
        <taxon>Benincaseae</taxon>
        <taxon>Cucumis</taxon>
    </lineage>
</organism>
<evidence type="ECO:0000256" key="6">
    <source>
        <dbReference type="ARBA" id="ARBA00023002"/>
    </source>
</evidence>
<keyword evidence="6" id="KW-0560">Oxidoreductase</keyword>
<dbReference type="GO" id="GO:0009690">
    <property type="term" value="P:cytokinin metabolic process"/>
    <property type="evidence" value="ECO:0007669"/>
    <property type="project" value="InterPro"/>
</dbReference>
<dbReference type="PANTHER" id="PTHR13878">
    <property type="entry name" value="GULONOLACTONE OXIDASE"/>
    <property type="match status" value="1"/>
</dbReference>
<comment type="cofactor">
    <cofactor evidence="1">
        <name>FAD</name>
        <dbReference type="ChEBI" id="CHEBI:57692"/>
    </cofactor>
</comment>
<dbReference type="GO" id="GO:0071949">
    <property type="term" value="F:FAD binding"/>
    <property type="evidence" value="ECO:0007669"/>
    <property type="project" value="InterPro"/>
</dbReference>
<proteinExistence type="inferred from homology"/>
<dbReference type="Gramene" id="MELO3C004626.2.1">
    <property type="protein sequence ID" value="MELO3C004626.2.1"/>
    <property type="gene ID" value="MELO3C004626.2"/>
</dbReference>
<dbReference type="Pfam" id="PF01565">
    <property type="entry name" value="FAD_binding_4"/>
    <property type="match status" value="1"/>
</dbReference>
<dbReference type="InterPro" id="IPR006094">
    <property type="entry name" value="Oxid_FAD_bind_N"/>
</dbReference>
<accession>A0A1S3C9Z6</accession>
<dbReference type="FunFam" id="3.40.462.10:FF:000001">
    <property type="entry name" value="Cytokinin dehydrogenase 2"/>
    <property type="match status" value="1"/>
</dbReference>
<evidence type="ECO:0000256" key="1">
    <source>
        <dbReference type="ARBA" id="ARBA00001974"/>
    </source>
</evidence>
<protein>
    <recommendedName>
        <fullName evidence="3">cytokinin dehydrogenase</fullName>
        <ecNumber evidence="3">1.5.99.12</ecNumber>
    </recommendedName>
</protein>
<dbReference type="GO" id="GO:0019139">
    <property type="term" value="F:cytokinin dehydrogenase activity"/>
    <property type="evidence" value="ECO:0007669"/>
    <property type="project" value="UniProtKB-EC"/>
</dbReference>
<dbReference type="InterPro" id="IPR050432">
    <property type="entry name" value="FAD-linked_Oxidoreductases_BP"/>
</dbReference>
<dbReference type="GeneID" id="103498521"/>
<dbReference type="InterPro" id="IPR006093">
    <property type="entry name" value="Oxy_OxRdtase_FAD_BS"/>
</dbReference>
<evidence type="ECO:0000256" key="4">
    <source>
        <dbReference type="ARBA" id="ARBA00022630"/>
    </source>
</evidence>
<dbReference type="OrthoDB" id="415825at2759"/>
<dbReference type="PROSITE" id="PS00862">
    <property type="entry name" value="OX2_COVAL_FAD"/>
    <property type="match status" value="1"/>
</dbReference>
<dbReference type="Gene3D" id="3.30.43.10">
    <property type="entry name" value="Uridine Diphospho-n-acetylenolpyruvylglucosamine Reductase, domain 2"/>
    <property type="match status" value="1"/>
</dbReference>
<dbReference type="SUPFAM" id="SSF55103">
    <property type="entry name" value="FAD-linked oxidases, C-terminal domain"/>
    <property type="match status" value="1"/>
</dbReference>
<sequence length="524" mass="59845">MNENLPVPAYFIITFFISRLKSSINKSKAWTTTLNQRPNNLLNDPETLTLASSDYGNMVKETPAAVLQPSSINDIVQLISYAYNNPIPFQIAARGQGHSVRGQAMAKNGVVIDMSALRRNRKTPGIVVSCRRWTTGEFYVDVGGEQLWIDVLNETLGYGMTPVSWTDYLYITVGGTLSNAGISGQSFRYGPQVSNVVEMDVVTGKGNMMTCSPKKNCELFHAVLGGLGQFGIIARARIALEPAPIRVKWVRMLYTNFAAFTKDQEHLISLNGRKQMNALDYLEGLVLLHHNKPDNWRSSFFPPSDHSRIISLANQNSIIYCLEVVKYYDHHTQSTVDKDLEVLLQGLDYESGFKFEKDVTYVEFLNRVRTGELKLQSKGLWDVPHPWLNLFVPRSRIMDFNSGVFKDIVLRRNITKGPILIYPMNRSKWDERNSTVIPDEEVFYTIGFLNSSGFDDWKKFEEQNEEILEYCGKSGIEIKQYLPHYKTQTQWIQHFGSKWTNFQHNKFKFDPKNILSPGQKIFNS</sequence>
<dbReference type="SUPFAM" id="SSF56176">
    <property type="entry name" value="FAD-binding/transporter-associated domain-like"/>
    <property type="match status" value="1"/>
</dbReference>
<feature type="domain" description="FAD-binding PCMH-type" evidence="8">
    <location>
        <begin position="59"/>
        <end position="243"/>
    </location>
</feature>
<name>A0A1S3C9Z6_CUCME</name>